<dbReference type="Pfam" id="PF00235">
    <property type="entry name" value="Profilin"/>
    <property type="match status" value="1"/>
</dbReference>
<dbReference type="EMBL" id="JAVRRG010000030">
    <property type="protein sequence ID" value="KAK5095067.1"/>
    <property type="molecule type" value="Genomic_DNA"/>
</dbReference>
<evidence type="ECO:0000256" key="4">
    <source>
        <dbReference type="ARBA" id="ARBA00023203"/>
    </source>
</evidence>
<comment type="caution">
    <text evidence="7">The sequence shown here is derived from an EMBL/GenBank/DDBJ whole genome shotgun (WGS) entry which is preliminary data.</text>
</comment>
<evidence type="ECO:0000256" key="3">
    <source>
        <dbReference type="ARBA" id="ARBA00022490"/>
    </source>
</evidence>
<dbReference type="Gene3D" id="3.30.450.30">
    <property type="entry name" value="Dynein light chain 2a, cytoplasmic"/>
    <property type="match status" value="1"/>
</dbReference>
<evidence type="ECO:0000256" key="2">
    <source>
        <dbReference type="ARBA" id="ARBA00010058"/>
    </source>
</evidence>
<name>A0ABR0KFJ1_9EURO</name>
<evidence type="ECO:0000256" key="6">
    <source>
        <dbReference type="RuleBase" id="RU003909"/>
    </source>
</evidence>
<dbReference type="PRINTS" id="PR01640">
    <property type="entry name" value="PROFILINPLNT"/>
</dbReference>
<dbReference type="CDD" id="cd00148">
    <property type="entry name" value="PROF"/>
    <property type="match status" value="1"/>
</dbReference>
<gene>
    <name evidence="7" type="primary">PFY1</name>
    <name evidence="7" type="ORF">LTR24_003284</name>
</gene>
<reference evidence="7 8" key="1">
    <citation type="submission" date="2023-08" db="EMBL/GenBank/DDBJ databases">
        <title>Black Yeasts Isolated from many extreme environments.</title>
        <authorList>
            <person name="Coleine C."/>
            <person name="Stajich J.E."/>
            <person name="Selbmann L."/>
        </authorList>
    </citation>
    <scope>NUCLEOTIDE SEQUENCE [LARGE SCALE GENOMIC DNA]</scope>
    <source>
        <strain evidence="7 8">CCFEE 5885</strain>
    </source>
</reference>
<dbReference type="SUPFAM" id="SSF55770">
    <property type="entry name" value="Profilin (actin-binding protein)"/>
    <property type="match status" value="1"/>
</dbReference>
<evidence type="ECO:0000256" key="5">
    <source>
        <dbReference type="ARBA" id="ARBA00023212"/>
    </source>
</evidence>
<proteinExistence type="inferred from homology"/>
<evidence type="ECO:0000256" key="1">
    <source>
        <dbReference type="ARBA" id="ARBA00004245"/>
    </source>
</evidence>
<comment type="similarity">
    <text evidence="2 6">Belongs to the profilin family.</text>
</comment>
<keyword evidence="3" id="KW-0963">Cytoplasm</keyword>
<dbReference type="PANTHER" id="PTHR11604">
    <property type="entry name" value="PROFILIN"/>
    <property type="match status" value="1"/>
</dbReference>
<dbReference type="SMART" id="SM00392">
    <property type="entry name" value="PROF"/>
    <property type="match status" value="1"/>
</dbReference>
<keyword evidence="4 6" id="KW-0009">Actin-binding</keyword>
<dbReference type="InterPro" id="IPR048278">
    <property type="entry name" value="PFN"/>
</dbReference>
<dbReference type="Proteomes" id="UP001345013">
    <property type="component" value="Unassembled WGS sequence"/>
</dbReference>
<dbReference type="InterPro" id="IPR036140">
    <property type="entry name" value="PFN_sf"/>
</dbReference>
<keyword evidence="8" id="KW-1185">Reference proteome</keyword>
<keyword evidence="5" id="KW-0206">Cytoskeleton</keyword>
<sequence length="122" mass="13164">MSWQGTGTVDKAAIFNAEGTSVWAASSGFQVSPQELKPIVSSFTDSSEPKKIQGQGFYIAGDKYITLRSDDRSLYGKKGREGLCIVKTKQALLIGHYPENVQPGQAATTVEKLADYLIGVGY</sequence>
<dbReference type="InterPro" id="IPR005455">
    <property type="entry name" value="PFN_euk"/>
</dbReference>
<protein>
    <recommendedName>
        <fullName evidence="6">Profilin</fullName>
    </recommendedName>
</protein>
<accession>A0ABR0KFJ1</accession>
<organism evidence="7 8">
    <name type="scientific">Lithohypha guttulata</name>
    <dbReference type="NCBI Taxonomy" id="1690604"/>
    <lineage>
        <taxon>Eukaryota</taxon>
        <taxon>Fungi</taxon>
        <taxon>Dikarya</taxon>
        <taxon>Ascomycota</taxon>
        <taxon>Pezizomycotina</taxon>
        <taxon>Eurotiomycetes</taxon>
        <taxon>Chaetothyriomycetidae</taxon>
        <taxon>Chaetothyriales</taxon>
        <taxon>Trichomeriaceae</taxon>
        <taxon>Lithohypha</taxon>
    </lineage>
</organism>
<comment type="subcellular location">
    <subcellularLocation>
        <location evidence="1">Cytoplasm</location>
        <location evidence="1">Cytoskeleton</location>
    </subcellularLocation>
</comment>
<dbReference type="PANTHER" id="PTHR11604:SF0">
    <property type="entry name" value="PROFILIN"/>
    <property type="match status" value="1"/>
</dbReference>
<evidence type="ECO:0000313" key="8">
    <source>
        <dbReference type="Proteomes" id="UP001345013"/>
    </source>
</evidence>
<dbReference type="PRINTS" id="PR00392">
    <property type="entry name" value="PROFILIN"/>
</dbReference>
<evidence type="ECO:0000313" key="7">
    <source>
        <dbReference type="EMBL" id="KAK5095067.1"/>
    </source>
</evidence>